<evidence type="ECO:0000256" key="6">
    <source>
        <dbReference type="HAMAP-Rule" id="MF_00074"/>
    </source>
</evidence>
<comment type="similarity">
    <text evidence="6">Belongs to the methyltransferase superfamily. RNA methyltransferase RsmG family.</text>
</comment>
<evidence type="ECO:0000256" key="3">
    <source>
        <dbReference type="ARBA" id="ARBA00022603"/>
    </source>
</evidence>
<dbReference type="Gene3D" id="3.40.50.150">
    <property type="entry name" value="Vaccinia Virus protein VP39"/>
    <property type="match status" value="1"/>
</dbReference>
<sequence length="238" mass="26939">MDAVTLRHMAADRGIALSEEQMAQFEKYYELLVEWNEKMNLTGITEKSQVYEKHFYDSITPAFYYDFTNVESVIDVGSGAGFPGIPLKICFPSLKLTILDSLNKRLVFLQEVARQLELKNVEFVHGRAEDAGRDKKYREQFDMATARAVARMNVLTELCIPFVKPGGVFLVMKGANVEEELNEGKKAIKSLGGKTEKVETFELPEEQSERNIIIVRKQEKTPAVYPRKAGTPAKKPLV</sequence>
<dbReference type="EMBL" id="LGUG01000005">
    <property type="protein sequence ID" value="KON93163.1"/>
    <property type="molecule type" value="Genomic_DNA"/>
</dbReference>
<dbReference type="RefSeq" id="WP_043068402.1">
    <property type="nucleotide sequence ID" value="NZ_BJOA01000216.1"/>
</dbReference>
<keyword evidence="5 6" id="KW-0949">S-adenosyl-L-methionine</keyword>
<dbReference type="SUPFAM" id="SSF53335">
    <property type="entry name" value="S-adenosyl-L-methionine-dependent methyltransferases"/>
    <property type="match status" value="1"/>
</dbReference>
<dbReference type="CDD" id="cd02440">
    <property type="entry name" value="AdoMet_MTases"/>
    <property type="match status" value="1"/>
</dbReference>
<gene>
    <name evidence="6" type="primary">rsmG</name>
    <name evidence="7" type="ORF">AF333_26240</name>
    <name evidence="8" type="ORF">SAMN04487909_14240</name>
</gene>
<dbReference type="PIRSF" id="PIRSF003078">
    <property type="entry name" value="GidB"/>
    <property type="match status" value="1"/>
</dbReference>
<evidence type="ECO:0000313" key="9">
    <source>
        <dbReference type="Proteomes" id="UP000037269"/>
    </source>
</evidence>
<comment type="subcellular location">
    <subcellularLocation>
        <location evidence="6">Cytoplasm</location>
    </subcellularLocation>
</comment>
<reference evidence="8 10" key="2">
    <citation type="submission" date="2016-10" db="EMBL/GenBank/DDBJ databases">
        <authorList>
            <person name="de Groot N.N."/>
        </authorList>
    </citation>
    <scope>NUCLEOTIDE SEQUENCE [LARGE SCALE GENOMIC DNA]</scope>
    <source>
        <strain evidence="8 10">DSM 2895</strain>
    </source>
</reference>
<evidence type="ECO:0000256" key="5">
    <source>
        <dbReference type="ARBA" id="ARBA00022691"/>
    </source>
</evidence>
<evidence type="ECO:0000313" key="8">
    <source>
        <dbReference type="EMBL" id="SDK18449.1"/>
    </source>
</evidence>
<evidence type="ECO:0000256" key="2">
    <source>
        <dbReference type="ARBA" id="ARBA00022552"/>
    </source>
</evidence>
<evidence type="ECO:0000256" key="1">
    <source>
        <dbReference type="ARBA" id="ARBA00022490"/>
    </source>
</evidence>
<dbReference type="GO" id="GO:0070043">
    <property type="term" value="F:rRNA (guanine-N7-)-methyltransferase activity"/>
    <property type="evidence" value="ECO:0007669"/>
    <property type="project" value="UniProtKB-UniRule"/>
</dbReference>
<dbReference type="NCBIfam" id="TIGR00138">
    <property type="entry name" value="rsmG_gidB"/>
    <property type="match status" value="1"/>
</dbReference>
<dbReference type="FunFam" id="3.40.50.150:FF:000041">
    <property type="entry name" value="Ribosomal RNA small subunit methyltransferase G"/>
    <property type="match status" value="1"/>
</dbReference>
<feature type="binding site" evidence="6">
    <location>
        <begin position="128"/>
        <end position="129"/>
    </location>
    <ligand>
        <name>S-adenosyl-L-methionine</name>
        <dbReference type="ChEBI" id="CHEBI:59789"/>
    </ligand>
</feature>
<dbReference type="EMBL" id="FNED01000042">
    <property type="protein sequence ID" value="SDK18449.1"/>
    <property type="molecule type" value="Genomic_DNA"/>
</dbReference>
<dbReference type="Proteomes" id="UP000182836">
    <property type="component" value="Unassembled WGS sequence"/>
</dbReference>
<dbReference type="AlphaFoldDB" id="A0A0D1VYN9"/>
<dbReference type="PANTHER" id="PTHR31760:SF0">
    <property type="entry name" value="S-ADENOSYL-L-METHIONINE-DEPENDENT METHYLTRANSFERASES SUPERFAMILY PROTEIN"/>
    <property type="match status" value="1"/>
</dbReference>
<evidence type="ECO:0000313" key="10">
    <source>
        <dbReference type="Proteomes" id="UP000182836"/>
    </source>
</evidence>
<dbReference type="EC" id="2.1.1.-" evidence="6"/>
<name>A0A0D1VYN9_ANEMI</name>
<keyword evidence="9" id="KW-1185">Reference proteome</keyword>
<reference evidence="7 9" key="1">
    <citation type="submission" date="2015-07" db="EMBL/GenBank/DDBJ databases">
        <title>Fjat-14205 dsm 2895.</title>
        <authorList>
            <person name="Liu B."/>
            <person name="Wang J."/>
            <person name="Zhu Y."/>
            <person name="Liu G."/>
            <person name="Chen Q."/>
            <person name="Chen Z."/>
            <person name="Lan J."/>
            <person name="Che J."/>
            <person name="Ge C."/>
            <person name="Shi H."/>
            <person name="Pan Z."/>
            <person name="Liu X."/>
        </authorList>
    </citation>
    <scope>NUCLEOTIDE SEQUENCE [LARGE SCALE GENOMIC DNA]</scope>
    <source>
        <strain evidence="7 9">DSM 2895</strain>
    </source>
</reference>
<organism evidence="7 9">
    <name type="scientific">Aneurinibacillus migulanus</name>
    <name type="common">Bacillus migulanus</name>
    <dbReference type="NCBI Taxonomy" id="47500"/>
    <lineage>
        <taxon>Bacteria</taxon>
        <taxon>Bacillati</taxon>
        <taxon>Bacillota</taxon>
        <taxon>Bacilli</taxon>
        <taxon>Bacillales</taxon>
        <taxon>Paenibacillaceae</taxon>
        <taxon>Aneurinibacillus group</taxon>
        <taxon>Aneurinibacillus</taxon>
    </lineage>
</organism>
<dbReference type="InterPro" id="IPR029063">
    <property type="entry name" value="SAM-dependent_MTases_sf"/>
</dbReference>
<protein>
    <recommendedName>
        <fullName evidence="6">Ribosomal RNA small subunit methyltransferase G</fullName>
        <ecNumber evidence="6">2.1.1.-</ecNumber>
    </recommendedName>
    <alternativeName>
        <fullName evidence="6">16S rRNA 7-methylguanosine methyltransferase</fullName>
        <shortName evidence="6">16S rRNA m7G methyltransferase</shortName>
    </alternativeName>
</protein>
<dbReference type="Pfam" id="PF02527">
    <property type="entry name" value="GidB"/>
    <property type="match status" value="1"/>
</dbReference>
<dbReference type="GO" id="GO:0005829">
    <property type="term" value="C:cytosol"/>
    <property type="evidence" value="ECO:0007669"/>
    <property type="project" value="TreeGrafter"/>
</dbReference>
<keyword evidence="4 6" id="KW-0808">Transferase</keyword>
<accession>A0A0D1VYN9</accession>
<dbReference type="PANTHER" id="PTHR31760">
    <property type="entry name" value="S-ADENOSYL-L-METHIONINE-DEPENDENT METHYLTRANSFERASES SUPERFAMILY PROTEIN"/>
    <property type="match status" value="1"/>
</dbReference>
<comment type="function">
    <text evidence="6">Specifically methylates the N7 position of guanine in position 535 of 16S rRNA.</text>
</comment>
<dbReference type="GeneID" id="42308627"/>
<dbReference type="Proteomes" id="UP000037269">
    <property type="component" value="Unassembled WGS sequence"/>
</dbReference>
<comment type="caution">
    <text evidence="6">Lacks conserved residue(s) required for the propagation of feature annotation.</text>
</comment>
<keyword evidence="2 6" id="KW-0698">rRNA processing</keyword>
<dbReference type="OrthoDB" id="9808773at2"/>
<evidence type="ECO:0000313" key="7">
    <source>
        <dbReference type="EMBL" id="KON93163.1"/>
    </source>
</evidence>
<keyword evidence="1 6" id="KW-0963">Cytoplasm</keyword>
<evidence type="ECO:0000256" key="4">
    <source>
        <dbReference type="ARBA" id="ARBA00022679"/>
    </source>
</evidence>
<feature type="binding site" evidence="6">
    <location>
        <position position="82"/>
    </location>
    <ligand>
        <name>S-adenosyl-L-methionine</name>
        <dbReference type="ChEBI" id="CHEBI:59789"/>
    </ligand>
</feature>
<keyword evidence="3 6" id="KW-0489">Methyltransferase</keyword>
<feature type="binding site" evidence="6">
    <location>
        <position position="147"/>
    </location>
    <ligand>
        <name>S-adenosyl-L-methionine</name>
        <dbReference type="ChEBI" id="CHEBI:59789"/>
    </ligand>
</feature>
<feature type="binding site" evidence="6">
    <location>
        <position position="77"/>
    </location>
    <ligand>
        <name>S-adenosyl-L-methionine</name>
        <dbReference type="ChEBI" id="CHEBI:59789"/>
    </ligand>
</feature>
<dbReference type="HAMAP" id="MF_00074">
    <property type="entry name" value="16SrRNA_methyltr_G"/>
    <property type="match status" value="1"/>
</dbReference>
<dbReference type="PATRIC" id="fig|47500.8.peg.3932"/>
<dbReference type="STRING" id="47500.AF333_26240"/>
<dbReference type="InterPro" id="IPR003682">
    <property type="entry name" value="rRNA_ssu_MeTfrase_G"/>
</dbReference>
<proteinExistence type="inferred from homology"/>